<evidence type="ECO:0000256" key="2">
    <source>
        <dbReference type="ARBA" id="ARBA00008997"/>
    </source>
</evidence>
<evidence type="ECO:0000259" key="8">
    <source>
        <dbReference type="Pfam" id="PF08743"/>
    </source>
</evidence>
<name>A0A2K3MEW2_TRIPR</name>
<reference evidence="11 12" key="1">
    <citation type="journal article" date="2014" name="Am. J. Bot.">
        <title>Genome assembly and annotation for red clover (Trifolium pratense; Fabaceae).</title>
        <authorList>
            <person name="Istvanek J."/>
            <person name="Jaros M."/>
            <person name="Krenek A."/>
            <person name="Repkova J."/>
        </authorList>
    </citation>
    <scope>NUCLEOTIDE SEQUENCE [LARGE SCALE GENOMIC DNA]</scope>
    <source>
        <strain evidence="12">cv. Tatra</strain>
        <tissue evidence="11">Young leaves</tissue>
    </source>
</reference>
<keyword evidence="3 7" id="KW-0227">DNA damage</keyword>
<dbReference type="EMBL" id="ASHM01048628">
    <property type="protein sequence ID" value="PNX85389.1"/>
    <property type="molecule type" value="Genomic_DNA"/>
</dbReference>
<evidence type="ECO:0000256" key="6">
    <source>
        <dbReference type="ARBA" id="ARBA00023242"/>
    </source>
</evidence>
<dbReference type="GO" id="GO:0006310">
    <property type="term" value="P:DNA recombination"/>
    <property type="evidence" value="ECO:0007669"/>
    <property type="project" value="UniProtKB-UniRule"/>
</dbReference>
<evidence type="ECO:0000256" key="4">
    <source>
        <dbReference type="ARBA" id="ARBA00023172"/>
    </source>
</evidence>
<comment type="function">
    <text evidence="7">Component of the SMC5-SMC6 complex, that promotes sister chromatid alignment after DNA damage and facilitates double-stranded DNA breaks (DSBs) repair via homologous recombination between sister chromatids.</text>
</comment>
<dbReference type="AlphaFoldDB" id="A0A2K3MEW2"/>
<dbReference type="GO" id="GO:0030915">
    <property type="term" value="C:Smc5-Smc6 complex"/>
    <property type="evidence" value="ECO:0007669"/>
    <property type="project" value="UniProtKB-UniRule"/>
</dbReference>
<comment type="subcellular location">
    <subcellularLocation>
        <location evidence="1 7">Nucleus</location>
    </subcellularLocation>
</comment>
<evidence type="ECO:0000313" key="12">
    <source>
        <dbReference type="Proteomes" id="UP000236291"/>
    </source>
</evidence>
<evidence type="ECO:0000256" key="5">
    <source>
        <dbReference type="ARBA" id="ARBA00023204"/>
    </source>
</evidence>
<dbReference type="GO" id="GO:0006281">
    <property type="term" value="P:DNA repair"/>
    <property type="evidence" value="ECO:0007669"/>
    <property type="project" value="UniProtKB-UniRule"/>
</dbReference>
<dbReference type="PANTHER" id="PTHR16140:SF0">
    <property type="entry name" value="NON-STRUCTURAL MAINTENANCE OF CHROMOSOMES ELEMENT 4"/>
    <property type="match status" value="1"/>
</dbReference>
<dbReference type="STRING" id="57577.A0A2K3MEW2"/>
<evidence type="ECO:0000313" key="11">
    <source>
        <dbReference type="EMBL" id="PNX89320.1"/>
    </source>
</evidence>
<feature type="domain" description="Non-structural maintenance of chromosome element 4 C-terminal" evidence="8">
    <location>
        <begin position="224"/>
        <end position="310"/>
    </location>
</feature>
<proteinExistence type="inferred from homology"/>
<dbReference type="GO" id="GO:0005634">
    <property type="term" value="C:nucleus"/>
    <property type="evidence" value="ECO:0007669"/>
    <property type="project" value="UniProtKB-SubCell"/>
</dbReference>
<keyword evidence="5 7" id="KW-0234">DNA repair</keyword>
<gene>
    <name evidence="9" type="ORF">L195_g041458</name>
    <name evidence="10" type="ORF">L195_g044554</name>
    <name evidence="11" type="ORF">L195_g045439</name>
</gene>
<comment type="caution">
    <text evidence="11">The sequence shown here is derived from an EMBL/GenBank/DDBJ whole genome shotgun (WGS) entry which is preliminary data.</text>
</comment>
<comment type="subunit">
    <text evidence="7">Component of the SMC5-SMC6 complex.</text>
</comment>
<reference evidence="11 12" key="2">
    <citation type="journal article" date="2017" name="Front. Plant Sci.">
        <title>Gene Classification and Mining of Molecular Markers Useful in Red Clover (Trifolium pratense) Breeding.</title>
        <authorList>
            <person name="Istvanek J."/>
            <person name="Dluhosova J."/>
            <person name="Dluhos P."/>
            <person name="Patkova L."/>
            <person name="Nedelnik J."/>
            <person name="Repkova J."/>
        </authorList>
    </citation>
    <scope>NUCLEOTIDE SEQUENCE [LARGE SCALE GENOMIC DNA]</scope>
    <source>
        <strain evidence="12">cv. Tatra</strain>
        <tissue evidence="11">Young leaves</tissue>
    </source>
</reference>
<dbReference type="EMBL" id="ASHM01059413">
    <property type="protein sequence ID" value="PNX89320.1"/>
    <property type="molecule type" value="Genomic_DNA"/>
</dbReference>
<dbReference type="Proteomes" id="UP000236291">
    <property type="component" value="Unassembled WGS sequence"/>
</dbReference>
<keyword evidence="4 7" id="KW-0233">DNA recombination</keyword>
<evidence type="ECO:0000313" key="10">
    <source>
        <dbReference type="EMBL" id="PNX88449.1"/>
    </source>
</evidence>
<evidence type="ECO:0000256" key="7">
    <source>
        <dbReference type="RuleBase" id="RU365071"/>
    </source>
</evidence>
<dbReference type="Pfam" id="PF08743">
    <property type="entry name" value="Nse4_C"/>
    <property type="match status" value="1"/>
</dbReference>
<protein>
    <recommendedName>
        <fullName evidence="7">Non-structural maintenance of chromosomes element 4</fullName>
    </recommendedName>
</protein>
<dbReference type="InterPro" id="IPR014854">
    <property type="entry name" value="Nse4_C"/>
</dbReference>
<accession>A0A2K3MEW2</accession>
<sequence length="373" mass="42697">MGRKGNKNKEIVVEEEEQVFGRVKRERLNANDNTAKKQDSSSCRINIRSEFHKLKSLINEKKDDLMKIDSDKFYSILNEFNKLHDQIKRPQEQVIDAEALLDLTSTLAESVKSLINEDVTPSQFVSSLLKHYAFPPNNTSIDWKNLGIAVSPIFLAAHGSSTMLGPMENQLKHHKPIVSRKRAPLPTTTTRTEQLDDDVVGGEKTDTDKNMLTMFNILREKKKVQLEHLILNRFSFAQTVENLFALSFLVKDGRAEIIMDKNRWHYVSPKNAPTANSIMSKEVSLTHFVFRYDFNDWKTMKDIVAEGEELMPQRVQYSEMVDSQGEMSGDNSQPALTVTPVRNEEVVVEESPECDDENASRATLIRRCRRKIP</sequence>
<organism evidence="11 12">
    <name type="scientific">Trifolium pratense</name>
    <name type="common">Red clover</name>
    <dbReference type="NCBI Taxonomy" id="57577"/>
    <lineage>
        <taxon>Eukaryota</taxon>
        <taxon>Viridiplantae</taxon>
        <taxon>Streptophyta</taxon>
        <taxon>Embryophyta</taxon>
        <taxon>Tracheophyta</taxon>
        <taxon>Spermatophyta</taxon>
        <taxon>Magnoliopsida</taxon>
        <taxon>eudicotyledons</taxon>
        <taxon>Gunneridae</taxon>
        <taxon>Pentapetalae</taxon>
        <taxon>rosids</taxon>
        <taxon>fabids</taxon>
        <taxon>Fabales</taxon>
        <taxon>Fabaceae</taxon>
        <taxon>Papilionoideae</taxon>
        <taxon>50 kb inversion clade</taxon>
        <taxon>NPAAA clade</taxon>
        <taxon>Hologalegina</taxon>
        <taxon>IRL clade</taxon>
        <taxon>Trifolieae</taxon>
        <taxon>Trifolium</taxon>
    </lineage>
</organism>
<evidence type="ECO:0000313" key="9">
    <source>
        <dbReference type="EMBL" id="PNX85389.1"/>
    </source>
</evidence>
<evidence type="ECO:0000256" key="1">
    <source>
        <dbReference type="ARBA" id="ARBA00004123"/>
    </source>
</evidence>
<dbReference type="InterPro" id="IPR027786">
    <property type="entry name" value="Nse4/EID"/>
</dbReference>
<dbReference type="EMBL" id="ASHM01056603">
    <property type="protein sequence ID" value="PNX88449.1"/>
    <property type="molecule type" value="Genomic_DNA"/>
</dbReference>
<evidence type="ECO:0000256" key="3">
    <source>
        <dbReference type="ARBA" id="ARBA00022763"/>
    </source>
</evidence>
<comment type="similarity">
    <text evidence="2 7">Belongs to the NSE4 family.</text>
</comment>
<keyword evidence="6 7" id="KW-0539">Nucleus</keyword>
<dbReference type="PANTHER" id="PTHR16140">
    <property type="entry name" value="NON-STRUCTURAL MAINTENANCE OF CHROMOSOMES ELEMENT 4"/>
    <property type="match status" value="1"/>
</dbReference>